<organism evidence="1 2">
    <name type="scientific">Trichococcus patagoniensis</name>
    <dbReference type="NCBI Taxonomy" id="382641"/>
    <lineage>
        <taxon>Bacteria</taxon>
        <taxon>Bacillati</taxon>
        <taxon>Bacillota</taxon>
        <taxon>Bacilli</taxon>
        <taxon>Lactobacillales</taxon>
        <taxon>Carnobacteriaceae</taxon>
        <taxon>Trichococcus</taxon>
    </lineage>
</organism>
<reference evidence="1 2" key="1">
    <citation type="submission" date="2018-04" db="EMBL/GenBank/DDBJ databases">
        <title>Genomic Encyclopedia of Archaeal and Bacterial Type Strains, Phase II (KMG-II): from individual species to whole genera.</title>
        <authorList>
            <person name="Goeker M."/>
        </authorList>
    </citation>
    <scope>NUCLEOTIDE SEQUENCE [LARGE SCALE GENOMIC DNA]</scope>
    <source>
        <strain evidence="1 2">DSM 18806</strain>
    </source>
</reference>
<name>A0A2T5ILR8_9LACT</name>
<evidence type="ECO:0000313" key="2">
    <source>
        <dbReference type="Proteomes" id="UP000244161"/>
    </source>
</evidence>
<proteinExistence type="predicted"/>
<comment type="caution">
    <text evidence="1">The sequence shown here is derived from an EMBL/GenBank/DDBJ whole genome shotgun (WGS) entry which is preliminary data.</text>
</comment>
<accession>A0A2T5ILR8</accession>
<keyword evidence="2" id="KW-1185">Reference proteome</keyword>
<evidence type="ECO:0000313" key="1">
    <source>
        <dbReference type="EMBL" id="PTQ84763.1"/>
    </source>
</evidence>
<dbReference type="EMBL" id="QAOM01000007">
    <property type="protein sequence ID" value="PTQ84763.1"/>
    <property type="molecule type" value="Genomic_DNA"/>
</dbReference>
<dbReference type="Proteomes" id="UP000244161">
    <property type="component" value="Unassembled WGS sequence"/>
</dbReference>
<dbReference type="AlphaFoldDB" id="A0A2T5ILR8"/>
<dbReference type="RefSeq" id="WP_108032424.1">
    <property type="nucleotide sequence ID" value="NZ_QAOM01000007.1"/>
</dbReference>
<gene>
    <name evidence="1" type="ORF">C8U37_107131</name>
</gene>
<sequence>MTKQTPKQDLNDWLVDNFFVIDSHINKICKVKLSKLGIDEEDVDSISEEISGMLKTGLLNIVGTYEEVDG</sequence>
<protein>
    <submittedName>
        <fullName evidence="1">Uncharacterized protein</fullName>
    </submittedName>
</protein>